<dbReference type="AlphaFoldDB" id="K4LF04"/>
<accession>K4LF04</accession>
<gene>
    <name evidence="1" type="ordered locus">Tph_c14060</name>
</gene>
<keyword evidence="2" id="KW-1185">Reference proteome</keyword>
<dbReference type="Proteomes" id="UP000000467">
    <property type="component" value="Chromosome"/>
</dbReference>
<dbReference type="HOGENOM" id="CLU_2636885_0_0_9"/>
<sequence length="77" mass="8651">MYNVIIRDAATGDIVTGGITVKTYISSTSDPGSLRNILPKDSSPTRLIYKRTIRSCSKIFDLECLNQSAVYFHFNFE</sequence>
<proteinExistence type="predicted"/>
<dbReference type="EMBL" id="CP003732">
    <property type="protein sequence ID" value="AFV11616.1"/>
    <property type="molecule type" value="Genomic_DNA"/>
</dbReference>
<evidence type="ECO:0000313" key="2">
    <source>
        <dbReference type="Proteomes" id="UP000000467"/>
    </source>
</evidence>
<reference evidence="1 2" key="1">
    <citation type="journal article" date="2012" name="BMC Genomics">
        <title>Genome-guided analysis of physiological and morphological traits of the fermentative acetate oxidizer Thermacetogenium phaeum.</title>
        <authorList>
            <person name="Oehler D."/>
            <person name="Poehlein A."/>
            <person name="Leimbach A."/>
            <person name="Muller N."/>
            <person name="Daniel R."/>
            <person name="Gottschalk G."/>
            <person name="Schink B."/>
        </authorList>
    </citation>
    <scope>NUCLEOTIDE SEQUENCE [LARGE SCALE GENOMIC DNA]</scope>
    <source>
        <strain evidence="2">ATCC BAA-254 / DSM 26808 / PB</strain>
    </source>
</reference>
<name>K4LF04_THEPS</name>
<evidence type="ECO:0000313" key="1">
    <source>
        <dbReference type="EMBL" id="AFV11616.1"/>
    </source>
</evidence>
<protein>
    <submittedName>
        <fullName evidence="1">Uncharacterized protein</fullName>
    </submittedName>
</protein>
<organism evidence="1 2">
    <name type="scientific">Thermacetogenium phaeum (strain ATCC BAA-254 / DSM 26808 / PB)</name>
    <dbReference type="NCBI Taxonomy" id="1089553"/>
    <lineage>
        <taxon>Bacteria</taxon>
        <taxon>Bacillati</taxon>
        <taxon>Bacillota</taxon>
        <taxon>Clostridia</taxon>
        <taxon>Thermoanaerobacterales</taxon>
        <taxon>Thermoanaerobacteraceae</taxon>
        <taxon>Thermacetogenium</taxon>
    </lineage>
</organism>
<dbReference type="KEGG" id="tpz:Tph_c14060"/>